<keyword evidence="7" id="KW-1185">Reference proteome</keyword>
<keyword evidence="2 5" id="KW-0812">Transmembrane</keyword>
<evidence type="ECO:0000313" key="6">
    <source>
        <dbReference type="EMBL" id="RHZ77181.1"/>
    </source>
</evidence>
<dbReference type="STRING" id="1348612.A0A397IML8"/>
<dbReference type="PANTHER" id="PTHR34292">
    <property type="entry name" value="OUTER SPORE WALL PROTEIN LDS1"/>
    <property type="match status" value="1"/>
</dbReference>
<keyword evidence="3 5" id="KW-1133">Transmembrane helix</keyword>
<feature type="transmembrane region" description="Helical" evidence="5">
    <location>
        <begin position="206"/>
        <end position="228"/>
    </location>
</feature>
<keyword evidence="4 5" id="KW-0472">Membrane</keyword>
<dbReference type="EMBL" id="PQFF01000174">
    <property type="protein sequence ID" value="RHZ77181.1"/>
    <property type="molecule type" value="Genomic_DNA"/>
</dbReference>
<feature type="transmembrane region" description="Helical" evidence="5">
    <location>
        <begin position="63"/>
        <end position="88"/>
    </location>
</feature>
<evidence type="ECO:0000256" key="2">
    <source>
        <dbReference type="ARBA" id="ARBA00022692"/>
    </source>
</evidence>
<dbReference type="InterPro" id="IPR059112">
    <property type="entry name" value="CysZ/EI24"/>
</dbReference>
<reference evidence="6 7" key="1">
    <citation type="submission" date="2018-08" db="EMBL/GenBank/DDBJ databases">
        <title>Genome and evolution of the arbuscular mycorrhizal fungus Diversispora epigaea (formerly Glomus versiforme) and its bacterial endosymbionts.</title>
        <authorList>
            <person name="Sun X."/>
            <person name="Fei Z."/>
            <person name="Harrison M."/>
        </authorList>
    </citation>
    <scope>NUCLEOTIDE SEQUENCE [LARGE SCALE GENOMIC DNA]</scope>
    <source>
        <strain evidence="6 7">IT104</strain>
    </source>
</reference>
<feature type="transmembrane region" description="Helical" evidence="5">
    <location>
        <begin position="164"/>
        <end position="185"/>
    </location>
</feature>
<dbReference type="Pfam" id="PF07264">
    <property type="entry name" value="EI24"/>
    <property type="match status" value="1"/>
</dbReference>
<feature type="transmembrane region" description="Helical" evidence="5">
    <location>
        <begin position="123"/>
        <end position="152"/>
    </location>
</feature>
<sequence>MVQPPSTYPMRGIIYFFSNWILIRRIIGVLLLTMMVTLIITGLTFGFLLSLQAHALINANCPIWLSWIVATIFCILEIVLMTIIFYLIMTPFWQDSLFDDVLRLRGLEPILNKSRTRVSETRMFFRGISSGILLVILQVYVLILFQIITLIITLPLHAFPLIGTFMYCYLNAWIMTWSQLIHYHLEIKELSINESRKLAWKNREDYILFGIVAVALELIPMANFIFFWTNVVGAALWTSDIIIEERRAGLNRSVEFTRSIVEEEESYQQY</sequence>
<protein>
    <submittedName>
        <fullName evidence="6">Uncharacterized protein</fullName>
    </submittedName>
</protein>
<dbReference type="Proteomes" id="UP000266861">
    <property type="component" value="Unassembled WGS sequence"/>
</dbReference>
<feature type="transmembrane region" description="Helical" evidence="5">
    <location>
        <begin position="26"/>
        <end position="51"/>
    </location>
</feature>
<name>A0A397IML8_9GLOM</name>
<accession>A0A397IML8</accession>
<dbReference type="OrthoDB" id="10012223at2759"/>
<evidence type="ECO:0000256" key="1">
    <source>
        <dbReference type="ARBA" id="ARBA00004141"/>
    </source>
</evidence>
<evidence type="ECO:0000313" key="7">
    <source>
        <dbReference type="Proteomes" id="UP000266861"/>
    </source>
</evidence>
<comment type="caution">
    <text evidence="6">The sequence shown here is derived from an EMBL/GenBank/DDBJ whole genome shotgun (WGS) entry which is preliminary data.</text>
</comment>
<organism evidence="6 7">
    <name type="scientific">Diversispora epigaea</name>
    <dbReference type="NCBI Taxonomy" id="1348612"/>
    <lineage>
        <taxon>Eukaryota</taxon>
        <taxon>Fungi</taxon>
        <taxon>Fungi incertae sedis</taxon>
        <taxon>Mucoromycota</taxon>
        <taxon>Glomeromycotina</taxon>
        <taxon>Glomeromycetes</taxon>
        <taxon>Diversisporales</taxon>
        <taxon>Diversisporaceae</taxon>
        <taxon>Diversispora</taxon>
    </lineage>
</organism>
<evidence type="ECO:0000256" key="3">
    <source>
        <dbReference type="ARBA" id="ARBA00022989"/>
    </source>
</evidence>
<evidence type="ECO:0000256" key="5">
    <source>
        <dbReference type="SAM" id="Phobius"/>
    </source>
</evidence>
<gene>
    <name evidence="6" type="ORF">Glove_184g22</name>
</gene>
<comment type="subcellular location">
    <subcellularLocation>
        <location evidence="1">Membrane</location>
        <topology evidence="1">Multi-pass membrane protein</topology>
    </subcellularLocation>
</comment>
<evidence type="ECO:0000256" key="4">
    <source>
        <dbReference type="ARBA" id="ARBA00023136"/>
    </source>
</evidence>
<dbReference type="AlphaFoldDB" id="A0A397IML8"/>
<dbReference type="PANTHER" id="PTHR34292:SF2">
    <property type="entry name" value="OUTER SPORE WALL PROTEIN LDS1"/>
    <property type="match status" value="1"/>
</dbReference>
<proteinExistence type="predicted"/>
<dbReference type="InterPro" id="IPR052786">
    <property type="entry name" value="Spore_wall_assembly"/>
</dbReference>